<dbReference type="SUPFAM" id="SSF48498">
    <property type="entry name" value="Tetracyclin repressor-like, C-terminal domain"/>
    <property type="match status" value="1"/>
</dbReference>
<keyword evidence="2" id="KW-0805">Transcription regulation</keyword>
<evidence type="ECO:0000313" key="8">
    <source>
        <dbReference type="EMBL" id="NYJ78812.1"/>
    </source>
</evidence>
<dbReference type="InterPro" id="IPR001647">
    <property type="entry name" value="HTH_TetR"/>
</dbReference>
<keyword evidence="4" id="KW-0804">Transcription</keyword>
<dbReference type="EMBL" id="JACCFY010000001">
    <property type="protein sequence ID" value="NYJ78812.1"/>
    <property type="molecule type" value="Genomic_DNA"/>
</dbReference>
<feature type="DNA-binding region" description="H-T-H motif" evidence="5">
    <location>
        <begin position="31"/>
        <end position="50"/>
    </location>
</feature>
<keyword evidence="1" id="KW-0678">Repressor</keyword>
<dbReference type="GO" id="GO:0000976">
    <property type="term" value="F:transcription cis-regulatory region binding"/>
    <property type="evidence" value="ECO:0007669"/>
    <property type="project" value="TreeGrafter"/>
</dbReference>
<sequence length="224" mass="24636">MPKKVDRTARRDEIVRTYLKIAARDGMEAATTRALAAELGVAVGSLWHYFSGFDEVLSSAFRMIFDRTNARIGHLVEGLDGLAALRAMLEEVLPIGSVPRDEAYVVVSFWGRVAANPSVGSLQVAVERQWRWQMSGFLREAVDAEELHPDAPVEDIADALLYLVTASQFERVLGTPLGQGVRLWQILRHHLAPWMTERAAQQWQPPSSGAGDSEEADASGAPEA</sequence>
<feature type="region of interest" description="Disordered" evidence="6">
    <location>
        <begin position="198"/>
        <end position="224"/>
    </location>
</feature>
<dbReference type="SUPFAM" id="SSF46689">
    <property type="entry name" value="Homeodomain-like"/>
    <property type="match status" value="1"/>
</dbReference>
<dbReference type="Pfam" id="PF00440">
    <property type="entry name" value="TetR_N"/>
    <property type="match status" value="1"/>
</dbReference>
<evidence type="ECO:0000256" key="3">
    <source>
        <dbReference type="ARBA" id="ARBA00023125"/>
    </source>
</evidence>
<dbReference type="InterPro" id="IPR009057">
    <property type="entry name" value="Homeodomain-like_sf"/>
</dbReference>
<proteinExistence type="predicted"/>
<dbReference type="Proteomes" id="UP000535437">
    <property type="component" value="Unassembled WGS sequence"/>
</dbReference>
<keyword evidence="3 5" id="KW-0238">DNA-binding</keyword>
<evidence type="ECO:0000259" key="7">
    <source>
        <dbReference type="PROSITE" id="PS50977"/>
    </source>
</evidence>
<evidence type="ECO:0000256" key="6">
    <source>
        <dbReference type="SAM" id="MobiDB-lite"/>
    </source>
</evidence>
<dbReference type="InterPro" id="IPR050109">
    <property type="entry name" value="HTH-type_TetR-like_transc_reg"/>
</dbReference>
<dbReference type="InterPro" id="IPR036271">
    <property type="entry name" value="Tet_transcr_reg_TetR-rel_C_sf"/>
</dbReference>
<dbReference type="PANTHER" id="PTHR30055:SF234">
    <property type="entry name" value="HTH-TYPE TRANSCRIPTIONAL REGULATOR BETI"/>
    <property type="match status" value="1"/>
</dbReference>
<dbReference type="RefSeq" id="WP_179542107.1">
    <property type="nucleotide sequence ID" value="NZ_BAAALL010000001.1"/>
</dbReference>
<accession>A0A7Z0GMN9</accession>
<name>A0A7Z0GMN9_9MICC</name>
<protein>
    <submittedName>
        <fullName evidence="8">AcrR family transcriptional regulator</fullName>
    </submittedName>
</protein>
<evidence type="ECO:0000313" key="9">
    <source>
        <dbReference type="Proteomes" id="UP000535437"/>
    </source>
</evidence>
<dbReference type="AlphaFoldDB" id="A0A7Z0GMN9"/>
<dbReference type="PANTHER" id="PTHR30055">
    <property type="entry name" value="HTH-TYPE TRANSCRIPTIONAL REGULATOR RUTR"/>
    <property type="match status" value="1"/>
</dbReference>
<dbReference type="PROSITE" id="PS50977">
    <property type="entry name" value="HTH_TETR_2"/>
    <property type="match status" value="1"/>
</dbReference>
<organism evidence="8 9">
    <name type="scientific">Nesterenkonia xinjiangensis</name>
    <dbReference type="NCBI Taxonomy" id="225327"/>
    <lineage>
        <taxon>Bacteria</taxon>
        <taxon>Bacillati</taxon>
        <taxon>Actinomycetota</taxon>
        <taxon>Actinomycetes</taxon>
        <taxon>Micrococcales</taxon>
        <taxon>Micrococcaceae</taxon>
        <taxon>Nesterenkonia</taxon>
    </lineage>
</organism>
<evidence type="ECO:0000256" key="4">
    <source>
        <dbReference type="ARBA" id="ARBA00023163"/>
    </source>
</evidence>
<keyword evidence="9" id="KW-1185">Reference proteome</keyword>
<reference evidence="8 9" key="1">
    <citation type="submission" date="2020-07" db="EMBL/GenBank/DDBJ databases">
        <title>Sequencing the genomes of 1000 actinobacteria strains.</title>
        <authorList>
            <person name="Klenk H.-P."/>
        </authorList>
    </citation>
    <scope>NUCLEOTIDE SEQUENCE [LARGE SCALE GENOMIC DNA]</scope>
    <source>
        <strain evidence="8 9">DSM 15475</strain>
    </source>
</reference>
<evidence type="ECO:0000256" key="2">
    <source>
        <dbReference type="ARBA" id="ARBA00023015"/>
    </source>
</evidence>
<dbReference type="InterPro" id="IPR039538">
    <property type="entry name" value="BetI_C"/>
</dbReference>
<evidence type="ECO:0000256" key="5">
    <source>
        <dbReference type="PROSITE-ProRule" id="PRU00335"/>
    </source>
</evidence>
<evidence type="ECO:0000256" key="1">
    <source>
        <dbReference type="ARBA" id="ARBA00022491"/>
    </source>
</evidence>
<dbReference type="Gene3D" id="1.10.357.10">
    <property type="entry name" value="Tetracycline Repressor, domain 2"/>
    <property type="match status" value="1"/>
</dbReference>
<feature type="domain" description="HTH tetR-type" evidence="7">
    <location>
        <begin position="8"/>
        <end position="68"/>
    </location>
</feature>
<comment type="caution">
    <text evidence="8">The sequence shown here is derived from an EMBL/GenBank/DDBJ whole genome shotgun (WGS) entry which is preliminary data.</text>
</comment>
<gene>
    <name evidence="8" type="ORF">HNR09_002223</name>
</gene>
<dbReference type="Pfam" id="PF13977">
    <property type="entry name" value="TetR_C_6"/>
    <property type="match status" value="1"/>
</dbReference>
<dbReference type="GO" id="GO:0003700">
    <property type="term" value="F:DNA-binding transcription factor activity"/>
    <property type="evidence" value="ECO:0007669"/>
    <property type="project" value="TreeGrafter"/>
</dbReference>